<comment type="similarity">
    <text evidence="1">Belongs to the PrpF family.</text>
</comment>
<dbReference type="PANTHER" id="PTHR43709:SF2">
    <property type="entry name" value="DUF453 DOMAIN PROTEIN (AFU_ORTHOLOGUE AFUA_6G00360)"/>
    <property type="match status" value="1"/>
</dbReference>
<dbReference type="InterPro" id="IPR007400">
    <property type="entry name" value="PrpF-like"/>
</dbReference>
<sequence length="384" mass="40269">MQKRLRAAFYRGGTSKAVVFNGKDLPDDRAICDRIFLHVLGSPDAYGRQLNGMGGGLSSLSKVVIVRPSDREDADVDYTFVQIAVDEPLTDYGSACGNMASCVGPFAVEEGMISLQPGQTEALVRIYDTNTDRLYHAGFPVLDGRPVEQGEVRIPGVSGTGAPVVLDFLAPGGAATGKLLPSGRPIDDLRVDGVGPVTVSLMDAANPVVYVRATDLVKTATERPETLDGDAVLMALLEKIRCAGAVAMGMADTTGDVKRSTPKVALVGAAQTFTSLDGETHGPETHDLNVRLVSMGNFHRAITLTGGMCTAVASQIQGSLLQEASSAAGPDLRIGTPSGVLTVTADVRTGDQGPEAVTAGTYRTQRRIMEGAVLYPAEYLEDAS</sequence>
<proteinExistence type="inferred from homology"/>
<gene>
    <name evidence="3" type="primary">mii</name>
    <name evidence="3" type="ORF">LA5096_05719</name>
</gene>
<dbReference type="PANTHER" id="PTHR43709">
    <property type="entry name" value="ACONITATE ISOMERASE-RELATED"/>
    <property type="match status" value="1"/>
</dbReference>
<dbReference type="Pfam" id="PF04303">
    <property type="entry name" value="PrpF"/>
    <property type="match status" value="1"/>
</dbReference>
<evidence type="ECO:0000313" key="3">
    <source>
        <dbReference type="EMBL" id="CTQ78590.1"/>
    </source>
</evidence>
<organism evidence="3 4">
    <name type="scientific">Roseibium album</name>
    <dbReference type="NCBI Taxonomy" id="311410"/>
    <lineage>
        <taxon>Bacteria</taxon>
        <taxon>Pseudomonadati</taxon>
        <taxon>Pseudomonadota</taxon>
        <taxon>Alphaproteobacteria</taxon>
        <taxon>Hyphomicrobiales</taxon>
        <taxon>Stappiaceae</taxon>
        <taxon>Roseibium</taxon>
    </lineage>
</organism>
<evidence type="ECO:0000256" key="2">
    <source>
        <dbReference type="ARBA" id="ARBA00023235"/>
    </source>
</evidence>
<dbReference type="Gene3D" id="3.10.310.10">
    <property type="entry name" value="Diaminopimelate Epimerase, Chain A, domain 1"/>
    <property type="match status" value="2"/>
</dbReference>
<dbReference type="EC" id="5.3.3.6" evidence="3"/>
<evidence type="ECO:0000313" key="4">
    <source>
        <dbReference type="Proteomes" id="UP000049983"/>
    </source>
</evidence>
<keyword evidence="2 3" id="KW-0413">Isomerase</keyword>
<reference evidence="4" key="1">
    <citation type="submission" date="2015-07" db="EMBL/GenBank/DDBJ databases">
        <authorList>
            <person name="Rodrigo-Torres Lidia"/>
            <person name="Arahal R.David."/>
        </authorList>
    </citation>
    <scope>NUCLEOTIDE SEQUENCE [LARGE SCALE GENOMIC DNA]</scope>
    <source>
        <strain evidence="4">CECT 5096</strain>
    </source>
</reference>
<dbReference type="Proteomes" id="UP000049983">
    <property type="component" value="Unassembled WGS sequence"/>
</dbReference>
<dbReference type="STRING" id="311410.LA5095_05144"/>
<dbReference type="SUPFAM" id="SSF54506">
    <property type="entry name" value="Diaminopimelate epimerase-like"/>
    <property type="match status" value="2"/>
</dbReference>
<dbReference type="RefSeq" id="WP_208992859.1">
    <property type="nucleotide sequence ID" value="NZ_CXWE01000008.1"/>
</dbReference>
<accession>A0A0M7AXD8</accession>
<keyword evidence="4" id="KW-1185">Reference proteome</keyword>
<dbReference type="GO" id="GO:0050100">
    <property type="term" value="F:methylitaconate delta-isomerase activity"/>
    <property type="evidence" value="ECO:0007669"/>
    <property type="project" value="UniProtKB-EC"/>
</dbReference>
<evidence type="ECO:0000256" key="1">
    <source>
        <dbReference type="ARBA" id="ARBA00007673"/>
    </source>
</evidence>
<name>A0A0M7AXD8_9HYPH</name>
<dbReference type="EMBL" id="CXWC01000015">
    <property type="protein sequence ID" value="CTQ78590.1"/>
    <property type="molecule type" value="Genomic_DNA"/>
</dbReference>
<protein>
    <submittedName>
        <fullName evidence="3">3-methylitaconate isomerase</fullName>
        <ecNumber evidence="3">5.3.3.6</ecNumber>
    </submittedName>
</protein>
<dbReference type="AlphaFoldDB" id="A0A0M7AXD8"/>